<dbReference type="PANTHER" id="PTHR34415:SF1">
    <property type="entry name" value="INTEGRASE CATALYTIC DOMAIN-CONTAINING PROTEIN"/>
    <property type="match status" value="1"/>
</dbReference>
<keyword evidence="3" id="KW-0862">Zinc</keyword>
<organism evidence="7 8">
    <name type="scientific">Ramazzottius varieornatus</name>
    <name type="common">Water bear</name>
    <name type="synonym">Tardigrade</name>
    <dbReference type="NCBI Taxonomy" id="947166"/>
    <lineage>
        <taxon>Eukaryota</taxon>
        <taxon>Metazoa</taxon>
        <taxon>Ecdysozoa</taxon>
        <taxon>Tardigrada</taxon>
        <taxon>Eutardigrada</taxon>
        <taxon>Parachela</taxon>
        <taxon>Hypsibioidea</taxon>
        <taxon>Ramazzottiidae</taxon>
        <taxon>Ramazzottius</taxon>
    </lineage>
</organism>
<evidence type="ECO:0000256" key="2">
    <source>
        <dbReference type="ARBA" id="ARBA00022771"/>
    </source>
</evidence>
<feature type="region of interest" description="Disordered" evidence="5">
    <location>
        <begin position="78"/>
        <end position="112"/>
    </location>
</feature>
<evidence type="ECO:0000313" key="8">
    <source>
        <dbReference type="Proteomes" id="UP000186922"/>
    </source>
</evidence>
<feature type="compositionally biased region" description="Acidic residues" evidence="5">
    <location>
        <begin position="78"/>
        <end position="100"/>
    </location>
</feature>
<feature type="domain" description="BED-type" evidence="6">
    <location>
        <begin position="3"/>
        <end position="56"/>
    </location>
</feature>
<feature type="compositionally biased region" description="Pro residues" evidence="5">
    <location>
        <begin position="794"/>
        <end position="814"/>
    </location>
</feature>
<sequence length="820" mass="93130">MANVKGPAWNYFESLNVSRGNEEVKCRFCGKLYKSAKEDRLVDHLLKQCPAVSNEAKTAAGHPDTTTTLPQLVAQVEGDQDGDDSSDDESEIGDDAEDKSDDEKEYMSVEEQEARKCGEITYCLPAFPDIDVTELNDVDEQPVPDRTFTEEDILQMDVDNNDDVGVFSNDGPDAGWWQEIETELFDENPEIPQPQPRRRTQPREKSHGKPWIEAIEQSRYTDFVSKHHACTKQCHAILTQEQLMGRRKSIRSLGYHARSVFLVSQVMTAFPLDRQRNAKFFFSSDRKICREAFVYANDITKSRLYRAWKLVSNGSFRNLQHGLAGAKGTSALKKPQIEGVLRFLVEYGSLHGLPVPTVQGASTGLPNVYLPTKLAKVELWEKYEERMVGPGQAVKQQNFYNIWDKYARHIKIRRAHTDMCNVCDKLFRIYHGPRGDTGKQTAKAQWEAHLEHAAQQRAQYREKVLMSKLQYKNLDPETKKFSKIDGRTAVRVVSFDFAQSVGLPHHTDQAGAIYFKSPLGVHIFGLVDESNSWVYYFFMNKSNCIGLDGKDSHGPNSVLSMLDFFLKLSDNGERNLCIYADNCTGQNKNRFTMGYLAHLIKTGRYDTKEIHFLPPGHTKFSPDAFFGLLKRIFRRFSINLPHQMKTEIATKVASSHTFDKDEEPEWIWKDIKTFAEDRYESVPGINGSDHFKLHRDEERGVILRHCAKEGGPTTEVLMEAAKNKTSIVRTRKLVRQAPVQVLKTGGFSATRAKELLKPVLQHVTYNKQDEWKKFITTNAPAPPAVAVPKRRTAPAPPNPPTPSPSLQPSVPAPPKRQRKK</sequence>
<dbReference type="InterPro" id="IPR057191">
    <property type="entry name" value="DUF7869"/>
</dbReference>
<protein>
    <recommendedName>
        <fullName evidence="6">BED-type domain-containing protein</fullName>
    </recommendedName>
</protein>
<feature type="compositionally biased region" description="Basic and acidic residues" evidence="5">
    <location>
        <begin position="101"/>
        <end position="112"/>
    </location>
</feature>
<dbReference type="STRING" id="947166.A0A1D1UNG5"/>
<dbReference type="EMBL" id="BDGG01000001">
    <property type="protein sequence ID" value="GAU89192.1"/>
    <property type="molecule type" value="Genomic_DNA"/>
</dbReference>
<evidence type="ECO:0000256" key="4">
    <source>
        <dbReference type="PROSITE-ProRule" id="PRU00027"/>
    </source>
</evidence>
<dbReference type="InterPro" id="IPR003656">
    <property type="entry name" value="Znf_BED"/>
</dbReference>
<evidence type="ECO:0000259" key="6">
    <source>
        <dbReference type="PROSITE" id="PS50808"/>
    </source>
</evidence>
<gene>
    <name evidence="7" type="primary">RvY_01771-1</name>
    <name evidence="7" type="synonym">RvY_01771.1</name>
    <name evidence="7" type="ORF">RvY_01771</name>
</gene>
<feature type="region of interest" description="Disordered" evidence="5">
    <location>
        <begin position="779"/>
        <end position="820"/>
    </location>
</feature>
<feature type="region of interest" description="Disordered" evidence="5">
    <location>
        <begin position="185"/>
        <end position="208"/>
    </location>
</feature>
<reference evidence="7 8" key="1">
    <citation type="journal article" date="2016" name="Nat. Commun.">
        <title>Extremotolerant tardigrade genome and improved radiotolerance of human cultured cells by tardigrade-unique protein.</title>
        <authorList>
            <person name="Hashimoto T."/>
            <person name="Horikawa D.D."/>
            <person name="Saito Y."/>
            <person name="Kuwahara H."/>
            <person name="Kozuka-Hata H."/>
            <person name="Shin-I T."/>
            <person name="Minakuchi Y."/>
            <person name="Ohishi K."/>
            <person name="Motoyama A."/>
            <person name="Aizu T."/>
            <person name="Enomoto A."/>
            <person name="Kondo K."/>
            <person name="Tanaka S."/>
            <person name="Hara Y."/>
            <person name="Koshikawa S."/>
            <person name="Sagara H."/>
            <person name="Miura T."/>
            <person name="Yokobori S."/>
            <person name="Miyagawa K."/>
            <person name="Suzuki Y."/>
            <person name="Kubo T."/>
            <person name="Oyama M."/>
            <person name="Kohara Y."/>
            <person name="Fujiyama A."/>
            <person name="Arakawa K."/>
            <person name="Katayama T."/>
            <person name="Toyoda A."/>
            <person name="Kunieda T."/>
        </authorList>
    </citation>
    <scope>NUCLEOTIDE SEQUENCE [LARGE SCALE GENOMIC DNA]</scope>
    <source>
        <strain evidence="7 8">YOKOZUNA-1</strain>
    </source>
</reference>
<keyword evidence="1" id="KW-0479">Metal-binding</keyword>
<name>A0A1D1UNG5_RAMVA</name>
<evidence type="ECO:0000256" key="1">
    <source>
        <dbReference type="ARBA" id="ARBA00022723"/>
    </source>
</evidence>
<dbReference type="GO" id="GO:0003677">
    <property type="term" value="F:DNA binding"/>
    <property type="evidence" value="ECO:0007669"/>
    <property type="project" value="InterPro"/>
</dbReference>
<keyword evidence="2 4" id="KW-0863">Zinc-finger</keyword>
<dbReference type="Proteomes" id="UP000186922">
    <property type="component" value="Unassembled WGS sequence"/>
</dbReference>
<dbReference type="Pfam" id="PF25273">
    <property type="entry name" value="DUF7869"/>
    <property type="match status" value="1"/>
</dbReference>
<evidence type="ECO:0000313" key="7">
    <source>
        <dbReference type="EMBL" id="GAU89192.1"/>
    </source>
</evidence>
<evidence type="ECO:0000256" key="5">
    <source>
        <dbReference type="SAM" id="MobiDB-lite"/>
    </source>
</evidence>
<accession>A0A1D1UNG5</accession>
<keyword evidence="8" id="KW-1185">Reference proteome</keyword>
<proteinExistence type="predicted"/>
<evidence type="ECO:0000256" key="3">
    <source>
        <dbReference type="ARBA" id="ARBA00022833"/>
    </source>
</evidence>
<dbReference type="AlphaFoldDB" id="A0A1D1UNG5"/>
<dbReference type="PANTHER" id="PTHR34415">
    <property type="entry name" value="INTEGRASE CATALYTIC DOMAIN-CONTAINING PROTEIN"/>
    <property type="match status" value="1"/>
</dbReference>
<dbReference type="PROSITE" id="PS50808">
    <property type="entry name" value="ZF_BED"/>
    <property type="match status" value="1"/>
</dbReference>
<comment type="caution">
    <text evidence="7">The sequence shown here is derived from an EMBL/GenBank/DDBJ whole genome shotgun (WGS) entry which is preliminary data.</text>
</comment>
<dbReference type="OrthoDB" id="6094485at2759"/>
<dbReference type="GO" id="GO:0008270">
    <property type="term" value="F:zinc ion binding"/>
    <property type="evidence" value="ECO:0007669"/>
    <property type="project" value="UniProtKB-KW"/>
</dbReference>